<dbReference type="Pfam" id="PF01963">
    <property type="entry name" value="TraB_PrgY_gumN"/>
    <property type="match status" value="1"/>
</dbReference>
<organism evidence="1 2">
    <name type="scientific">Duganella aquatilis</name>
    <dbReference type="NCBI Taxonomy" id="2666082"/>
    <lineage>
        <taxon>Bacteria</taxon>
        <taxon>Pseudomonadati</taxon>
        <taxon>Pseudomonadota</taxon>
        <taxon>Betaproteobacteria</taxon>
        <taxon>Burkholderiales</taxon>
        <taxon>Oxalobacteraceae</taxon>
        <taxon>Telluria group</taxon>
        <taxon>Duganella</taxon>
    </lineage>
</organism>
<dbReference type="EMBL" id="WKJL01000006">
    <property type="protein sequence ID" value="MRW84694.1"/>
    <property type="molecule type" value="Genomic_DNA"/>
</dbReference>
<name>A0A844DBP2_9BURK</name>
<dbReference type="InterPro" id="IPR002816">
    <property type="entry name" value="TraB/PrgY/GumN_fam"/>
</dbReference>
<dbReference type="Proteomes" id="UP000439986">
    <property type="component" value="Unassembled WGS sequence"/>
</dbReference>
<evidence type="ECO:0000313" key="1">
    <source>
        <dbReference type="EMBL" id="MRW84694.1"/>
    </source>
</evidence>
<reference evidence="1 2" key="1">
    <citation type="submission" date="2019-11" db="EMBL/GenBank/DDBJ databases">
        <title>Novel species isolated from a subtropical stream in China.</title>
        <authorList>
            <person name="Lu H."/>
        </authorList>
    </citation>
    <scope>NUCLEOTIDE SEQUENCE [LARGE SCALE GENOMIC DNA]</scope>
    <source>
        <strain evidence="1 2">FT26W</strain>
    </source>
</reference>
<keyword evidence="2" id="KW-1185">Reference proteome</keyword>
<accession>A0A844DBP2</accession>
<sequence length="405" mass="45314">MTVGVQSGFRQARGARHAHITQDLPVHQFAACRHRFRLPALRFVLCFLLHHQPLPQPRFDRFLTRIPMLKRLLPAVCLLLPLSAALAQTESVATPPVQEAEAEAPPETILLVGQRPGPGMWKISKDDHVLWVFATYAPLPQKMEWRSQQVESVLAQSQEYLTLPGAHGHVGFFRGLTLLPSLIGIKKNPDGATLKDVLPADVYARWQPLKAKYLGKDDSIERERPIFVADALYGAALKQSGLGYGYDVTNKINAIVKERKIKKTDTSIALEMDDASQMVKDFKKSSLADTACFDKTLTRLESDLDAMRVRANAWAKGDLEAIRKLSYADQETECRDAMRNADFVKNQKSWQNVKERVQEAWISAAEKALSANTTSFAMLRLSDIVGPEHYLDALKAKGYQVVSPD</sequence>
<protein>
    <submittedName>
        <fullName evidence="1">TraB/GumN family protein</fullName>
    </submittedName>
</protein>
<evidence type="ECO:0000313" key="2">
    <source>
        <dbReference type="Proteomes" id="UP000439986"/>
    </source>
</evidence>
<dbReference type="CDD" id="cd14788">
    <property type="entry name" value="GumN"/>
    <property type="match status" value="1"/>
</dbReference>
<gene>
    <name evidence="1" type="ORF">GJ698_11425</name>
</gene>
<dbReference type="AlphaFoldDB" id="A0A844DBP2"/>
<comment type="caution">
    <text evidence="1">The sequence shown here is derived from an EMBL/GenBank/DDBJ whole genome shotgun (WGS) entry which is preliminary data.</text>
</comment>
<proteinExistence type="predicted"/>